<reference evidence="2" key="2">
    <citation type="submission" date="2023-05" db="EMBL/GenBank/DDBJ databases">
        <authorList>
            <person name="Fouks B."/>
        </authorList>
    </citation>
    <scope>NUCLEOTIDE SEQUENCE</scope>
    <source>
        <strain evidence="2">Stay&amp;Tobe</strain>
        <tissue evidence="2">Testes</tissue>
    </source>
</reference>
<evidence type="ECO:0000313" key="2">
    <source>
        <dbReference type="EMBL" id="KAJ9594797.1"/>
    </source>
</evidence>
<accession>A0AAD8AAN4</accession>
<feature type="non-terminal residue" evidence="2">
    <location>
        <position position="83"/>
    </location>
</feature>
<keyword evidence="1" id="KW-0812">Transmembrane</keyword>
<evidence type="ECO:0000256" key="1">
    <source>
        <dbReference type="SAM" id="Phobius"/>
    </source>
</evidence>
<gene>
    <name evidence="2" type="ORF">L9F63_013909</name>
</gene>
<proteinExistence type="predicted"/>
<dbReference type="AlphaFoldDB" id="A0AAD8AAN4"/>
<evidence type="ECO:0000313" key="3">
    <source>
        <dbReference type="Proteomes" id="UP001233999"/>
    </source>
</evidence>
<reference evidence="2" key="1">
    <citation type="journal article" date="2023" name="IScience">
        <title>Live-bearing cockroach genome reveals convergent evolutionary mechanisms linked to viviparity in insects and beyond.</title>
        <authorList>
            <person name="Fouks B."/>
            <person name="Harrison M.C."/>
            <person name="Mikhailova A.A."/>
            <person name="Marchal E."/>
            <person name="English S."/>
            <person name="Carruthers M."/>
            <person name="Jennings E.C."/>
            <person name="Chiamaka E.L."/>
            <person name="Frigard R.A."/>
            <person name="Pippel M."/>
            <person name="Attardo G.M."/>
            <person name="Benoit J.B."/>
            <person name="Bornberg-Bauer E."/>
            <person name="Tobe S.S."/>
        </authorList>
    </citation>
    <scope>NUCLEOTIDE SEQUENCE</scope>
    <source>
        <strain evidence="2">Stay&amp;Tobe</strain>
    </source>
</reference>
<sequence>APNYRRALINFGHAIISMHKSTVPFYAVMVFVTVWKLSHSMKCLSLAEFSVCMAILISSLSLRAVMFICVSFITKRSNVFHVR</sequence>
<dbReference type="EMBL" id="JASPKZ010002718">
    <property type="protein sequence ID" value="KAJ9594797.1"/>
    <property type="molecule type" value="Genomic_DNA"/>
</dbReference>
<keyword evidence="1" id="KW-0472">Membrane</keyword>
<comment type="caution">
    <text evidence="2">The sequence shown here is derived from an EMBL/GenBank/DDBJ whole genome shotgun (WGS) entry which is preliminary data.</text>
</comment>
<keyword evidence="3" id="KW-1185">Reference proteome</keyword>
<feature type="transmembrane region" description="Helical" evidence="1">
    <location>
        <begin position="44"/>
        <end position="73"/>
    </location>
</feature>
<name>A0AAD8AAN4_DIPPU</name>
<keyword evidence="1" id="KW-1133">Transmembrane helix</keyword>
<protein>
    <submittedName>
        <fullName evidence="2">Uncharacterized protein</fullName>
    </submittedName>
</protein>
<organism evidence="2 3">
    <name type="scientific">Diploptera punctata</name>
    <name type="common">Pacific beetle cockroach</name>
    <dbReference type="NCBI Taxonomy" id="6984"/>
    <lineage>
        <taxon>Eukaryota</taxon>
        <taxon>Metazoa</taxon>
        <taxon>Ecdysozoa</taxon>
        <taxon>Arthropoda</taxon>
        <taxon>Hexapoda</taxon>
        <taxon>Insecta</taxon>
        <taxon>Pterygota</taxon>
        <taxon>Neoptera</taxon>
        <taxon>Polyneoptera</taxon>
        <taxon>Dictyoptera</taxon>
        <taxon>Blattodea</taxon>
        <taxon>Blaberoidea</taxon>
        <taxon>Blaberidae</taxon>
        <taxon>Diplopterinae</taxon>
        <taxon>Diploptera</taxon>
    </lineage>
</organism>
<dbReference type="Proteomes" id="UP001233999">
    <property type="component" value="Unassembled WGS sequence"/>
</dbReference>
<feature type="non-terminal residue" evidence="2">
    <location>
        <position position="1"/>
    </location>
</feature>
<feature type="transmembrane region" description="Helical" evidence="1">
    <location>
        <begin position="21"/>
        <end position="38"/>
    </location>
</feature>